<dbReference type="AlphaFoldDB" id="A0A2H0BWY0"/>
<proteinExistence type="predicted"/>
<accession>A0A2H0BWY0</accession>
<comment type="caution">
    <text evidence="1">The sequence shown here is derived from an EMBL/GenBank/DDBJ whole genome shotgun (WGS) entry which is preliminary data.</text>
</comment>
<protein>
    <submittedName>
        <fullName evidence="1">Uncharacterized protein</fullName>
    </submittedName>
</protein>
<gene>
    <name evidence="1" type="ORF">COW99_00025</name>
</gene>
<dbReference type="Proteomes" id="UP000231246">
    <property type="component" value="Unassembled WGS sequence"/>
</dbReference>
<name>A0A2H0BWY0_9BACT</name>
<organism evidence="1 2">
    <name type="scientific">Candidatus Roizmanbacteria bacterium CG22_combo_CG10-13_8_21_14_all_38_20</name>
    <dbReference type="NCBI Taxonomy" id="1974862"/>
    <lineage>
        <taxon>Bacteria</taxon>
        <taxon>Candidatus Roizmaniibacteriota</taxon>
    </lineage>
</organism>
<evidence type="ECO:0000313" key="1">
    <source>
        <dbReference type="EMBL" id="PIP62203.1"/>
    </source>
</evidence>
<sequence>MSAIRQTTKEKPRTVFYIDVDNTLLDNDHIKDKIKAAWELMATGTKTLLRNGNYHERMGFMSNF</sequence>
<reference evidence="1 2" key="1">
    <citation type="submission" date="2017-09" db="EMBL/GenBank/DDBJ databases">
        <title>Depth-based differentiation of microbial function through sediment-hosted aquifers and enrichment of novel symbionts in the deep terrestrial subsurface.</title>
        <authorList>
            <person name="Probst A.J."/>
            <person name="Ladd B."/>
            <person name="Jarett J.K."/>
            <person name="Geller-Mcgrath D.E."/>
            <person name="Sieber C.M."/>
            <person name="Emerson J.B."/>
            <person name="Anantharaman K."/>
            <person name="Thomas B.C."/>
            <person name="Malmstrom R."/>
            <person name="Stieglmeier M."/>
            <person name="Klingl A."/>
            <person name="Woyke T."/>
            <person name="Ryan C.M."/>
            <person name="Banfield J.F."/>
        </authorList>
    </citation>
    <scope>NUCLEOTIDE SEQUENCE [LARGE SCALE GENOMIC DNA]</scope>
    <source>
        <strain evidence="1">CG22_combo_CG10-13_8_21_14_all_38_20</strain>
    </source>
</reference>
<evidence type="ECO:0000313" key="2">
    <source>
        <dbReference type="Proteomes" id="UP000231246"/>
    </source>
</evidence>
<dbReference type="EMBL" id="PCTA01000001">
    <property type="protein sequence ID" value="PIP62203.1"/>
    <property type="molecule type" value="Genomic_DNA"/>
</dbReference>